<dbReference type="Gene3D" id="3.40.50.300">
    <property type="entry name" value="P-loop containing nucleotide triphosphate hydrolases"/>
    <property type="match status" value="2"/>
</dbReference>
<protein>
    <submittedName>
        <fullName evidence="11">DEAD/DEAH box helicase</fullName>
    </submittedName>
</protein>
<sequence length="442" mass="49950">MTFEELNLTKPLLQALADLNYETPTTIQHKVFSVMMSGKDVCGIAQTGTGKTFAYLLPTLRQLEFSKDRLPQLLILVPTRELVVQVVEEVKKLSAYLTLQVVGAYGGGNIKVQMAELKNGADVVVATPGRLFDLALNGSLKTKAIKKLVIDEVDEMLNLGFRTQLKNILDLLPQKRQNLLFSATLTPEVEALMQTYFNNPVRIEAAPVGTPLDNIEQKAYYVPNFYTKVNLLDLLLEENEDMSKVLVFVATKKLADQLFGQLELGYLNKIGVIHSNKEQNHRFNTVKQFHEGNFRVLIATDIIARGLDVAEVSHVFNFDIPEVPENYIHRIGRTGRADKKGVAISFITEGEKEHQEQIEALMNYQIPVEELPENLRISEILTPDEEPQIYMKSIDLKLPKREAGGGAFHEKIDKNKKVNVRRNHAQEKMQKYGRPIKRSGKK</sequence>
<dbReference type="Pfam" id="PF00271">
    <property type="entry name" value="Helicase_C"/>
    <property type="match status" value="1"/>
</dbReference>
<evidence type="ECO:0000259" key="9">
    <source>
        <dbReference type="PROSITE" id="PS51194"/>
    </source>
</evidence>
<dbReference type="RefSeq" id="WP_234612647.1">
    <property type="nucleotide sequence ID" value="NZ_CP098806.1"/>
</dbReference>
<proteinExistence type="inferred from homology"/>
<dbReference type="Proteomes" id="UP001139700">
    <property type="component" value="Unassembled WGS sequence"/>
</dbReference>
<dbReference type="InterPro" id="IPR050079">
    <property type="entry name" value="DEAD_box_RNA_helicase"/>
</dbReference>
<dbReference type="SMART" id="SM00487">
    <property type="entry name" value="DEXDc"/>
    <property type="match status" value="1"/>
</dbReference>
<accession>A0A9X1TG74</accession>
<dbReference type="GO" id="GO:0005524">
    <property type="term" value="F:ATP binding"/>
    <property type="evidence" value="ECO:0007669"/>
    <property type="project" value="UniProtKB-KW"/>
</dbReference>
<dbReference type="InterPro" id="IPR044742">
    <property type="entry name" value="DEAD/DEAH_RhlB"/>
</dbReference>
<dbReference type="PANTHER" id="PTHR47959">
    <property type="entry name" value="ATP-DEPENDENT RNA HELICASE RHLE-RELATED"/>
    <property type="match status" value="1"/>
</dbReference>
<dbReference type="PANTHER" id="PTHR47959:SF1">
    <property type="entry name" value="ATP-DEPENDENT RNA HELICASE DBPA"/>
    <property type="match status" value="1"/>
</dbReference>
<evidence type="ECO:0000256" key="3">
    <source>
        <dbReference type="ARBA" id="ARBA00022806"/>
    </source>
</evidence>
<keyword evidence="1" id="KW-0547">Nucleotide-binding</keyword>
<keyword evidence="4" id="KW-0067">ATP-binding</keyword>
<evidence type="ECO:0000256" key="6">
    <source>
        <dbReference type="PROSITE-ProRule" id="PRU00552"/>
    </source>
</evidence>
<feature type="compositionally biased region" description="Basic and acidic residues" evidence="7">
    <location>
        <begin position="405"/>
        <end position="416"/>
    </location>
</feature>
<dbReference type="PROSITE" id="PS51192">
    <property type="entry name" value="HELICASE_ATP_BIND_1"/>
    <property type="match status" value="1"/>
</dbReference>
<dbReference type="SUPFAM" id="SSF52540">
    <property type="entry name" value="P-loop containing nucleoside triphosphate hydrolases"/>
    <property type="match status" value="1"/>
</dbReference>
<evidence type="ECO:0000256" key="5">
    <source>
        <dbReference type="ARBA" id="ARBA00038437"/>
    </source>
</evidence>
<evidence type="ECO:0000256" key="1">
    <source>
        <dbReference type="ARBA" id="ARBA00022741"/>
    </source>
</evidence>
<dbReference type="CDD" id="cd00268">
    <property type="entry name" value="DEADc"/>
    <property type="match status" value="1"/>
</dbReference>
<dbReference type="InterPro" id="IPR027417">
    <property type="entry name" value="P-loop_NTPase"/>
</dbReference>
<keyword evidence="3 11" id="KW-0347">Helicase</keyword>
<comment type="similarity">
    <text evidence="5">Belongs to the DEAD box helicase family.</text>
</comment>
<evidence type="ECO:0000256" key="4">
    <source>
        <dbReference type="ARBA" id="ARBA00022840"/>
    </source>
</evidence>
<dbReference type="InterPro" id="IPR011545">
    <property type="entry name" value="DEAD/DEAH_box_helicase_dom"/>
</dbReference>
<dbReference type="GO" id="GO:0005829">
    <property type="term" value="C:cytosol"/>
    <property type="evidence" value="ECO:0007669"/>
    <property type="project" value="TreeGrafter"/>
</dbReference>
<dbReference type="InterPro" id="IPR014001">
    <property type="entry name" value="Helicase_ATP-bd"/>
</dbReference>
<dbReference type="Pfam" id="PF00270">
    <property type="entry name" value="DEAD"/>
    <property type="match status" value="1"/>
</dbReference>
<dbReference type="InterPro" id="IPR014014">
    <property type="entry name" value="RNA_helicase_DEAD_Q_motif"/>
</dbReference>
<evidence type="ECO:0000256" key="2">
    <source>
        <dbReference type="ARBA" id="ARBA00022801"/>
    </source>
</evidence>
<keyword evidence="2" id="KW-0378">Hydrolase</keyword>
<organism evidence="11 12">
    <name type="scientific">Dyadobacter fanqingshengii</name>
    <dbReference type="NCBI Taxonomy" id="2906443"/>
    <lineage>
        <taxon>Bacteria</taxon>
        <taxon>Pseudomonadati</taxon>
        <taxon>Bacteroidota</taxon>
        <taxon>Cytophagia</taxon>
        <taxon>Cytophagales</taxon>
        <taxon>Spirosomataceae</taxon>
        <taxon>Dyadobacter</taxon>
    </lineage>
</organism>
<dbReference type="PROSITE" id="PS51194">
    <property type="entry name" value="HELICASE_CTER"/>
    <property type="match status" value="1"/>
</dbReference>
<name>A0A9X1TG74_9BACT</name>
<evidence type="ECO:0000259" key="8">
    <source>
        <dbReference type="PROSITE" id="PS51192"/>
    </source>
</evidence>
<evidence type="ECO:0000313" key="11">
    <source>
        <dbReference type="EMBL" id="MCF0040207.1"/>
    </source>
</evidence>
<dbReference type="InterPro" id="IPR001650">
    <property type="entry name" value="Helicase_C-like"/>
</dbReference>
<feature type="domain" description="DEAD-box RNA helicase Q" evidence="10">
    <location>
        <begin position="1"/>
        <end position="29"/>
    </location>
</feature>
<reference evidence="11" key="1">
    <citation type="submission" date="2021-12" db="EMBL/GenBank/DDBJ databases">
        <title>Novel species in genus Dyadobacter.</title>
        <authorList>
            <person name="Ma C."/>
        </authorList>
    </citation>
    <scope>NUCLEOTIDE SEQUENCE</scope>
    <source>
        <strain evidence="11">CY399</strain>
    </source>
</reference>
<feature type="domain" description="Helicase ATP-binding" evidence="8">
    <location>
        <begin position="32"/>
        <end position="203"/>
    </location>
</feature>
<dbReference type="SMART" id="SM00490">
    <property type="entry name" value="HELICc"/>
    <property type="match status" value="1"/>
</dbReference>
<keyword evidence="12" id="KW-1185">Reference proteome</keyword>
<comment type="caution">
    <text evidence="11">The sequence shown here is derived from an EMBL/GenBank/DDBJ whole genome shotgun (WGS) entry which is preliminary data.</text>
</comment>
<feature type="region of interest" description="Disordered" evidence="7">
    <location>
        <begin position="405"/>
        <end position="442"/>
    </location>
</feature>
<dbReference type="GO" id="GO:0003676">
    <property type="term" value="F:nucleic acid binding"/>
    <property type="evidence" value="ECO:0007669"/>
    <property type="project" value="InterPro"/>
</dbReference>
<dbReference type="GO" id="GO:0016787">
    <property type="term" value="F:hydrolase activity"/>
    <property type="evidence" value="ECO:0007669"/>
    <property type="project" value="UniProtKB-KW"/>
</dbReference>
<feature type="short sequence motif" description="Q motif" evidence="6">
    <location>
        <begin position="1"/>
        <end position="29"/>
    </location>
</feature>
<dbReference type="AlphaFoldDB" id="A0A9X1TG74"/>
<feature type="domain" description="Helicase C-terminal" evidence="9">
    <location>
        <begin position="230"/>
        <end position="379"/>
    </location>
</feature>
<evidence type="ECO:0000313" key="12">
    <source>
        <dbReference type="Proteomes" id="UP001139700"/>
    </source>
</evidence>
<dbReference type="EMBL" id="JAJTTA010000002">
    <property type="protein sequence ID" value="MCF0040207.1"/>
    <property type="molecule type" value="Genomic_DNA"/>
</dbReference>
<dbReference type="CDD" id="cd18787">
    <property type="entry name" value="SF2_C_DEAD"/>
    <property type="match status" value="1"/>
</dbReference>
<dbReference type="PROSITE" id="PS51195">
    <property type="entry name" value="Q_MOTIF"/>
    <property type="match status" value="1"/>
</dbReference>
<evidence type="ECO:0000259" key="10">
    <source>
        <dbReference type="PROSITE" id="PS51195"/>
    </source>
</evidence>
<dbReference type="GO" id="GO:0003724">
    <property type="term" value="F:RNA helicase activity"/>
    <property type="evidence" value="ECO:0007669"/>
    <property type="project" value="InterPro"/>
</dbReference>
<gene>
    <name evidence="11" type="ORF">LXM24_08940</name>
</gene>
<evidence type="ECO:0000256" key="7">
    <source>
        <dbReference type="SAM" id="MobiDB-lite"/>
    </source>
</evidence>